<comment type="caution">
    <text evidence="1">The sequence shown here is derived from an EMBL/GenBank/DDBJ whole genome shotgun (WGS) entry which is preliminary data.</text>
</comment>
<organism evidence="1 2">
    <name type="scientific">Rasamsonia emersonii (strain ATCC 16479 / CBS 393.64 / IMI 116815)</name>
    <dbReference type="NCBI Taxonomy" id="1408163"/>
    <lineage>
        <taxon>Eukaryota</taxon>
        <taxon>Fungi</taxon>
        <taxon>Dikarya</taxon>
        <taxon>Ascomycota</taxon>
        <taxon>Pezizomycotina</taxon>
        <taxon>Eurotiomycetes</taxon>
        <taxon>Eurotiomycetidae</taxon>
        <taxon>Eurotiales</taxon>
        <taxon>Trichocomaceae</taxon>
        <taxon>Rasamsonia</taxon>
    </lineage>
</organism>
<feature type="non-terminal residue" evidence="1">
    <location>
        <position position="1"/>
    </location>
</feature>
<reference evidence="1 2" key="1">
    <citation type="submission" date="2015-04" db="EMBL/GenBank/DDBJ databases">
        <authorList>
            <person name="Heijne W.H."/>
            <person name="Fedorova N.D."/>
            <person name="Nierman W.C."/>
            <person name="Vollebregt A.W."/>
            <person name="Zhao Z."/>
            <person name="Wu L."/>
            <person name="Kumar M."/>
            <person name="Stam H."/>
            <person name="van den Berg M.A."/>
            <person name="Pel H.J."/>
        </authorList>
    </citation>
    <scope>NUCLEOTIDE SEQUENCE [LARGE SCALE GENOMIC DNA]</scope>
    <source>
        <strain evidence="1 2">CBS 393.64</strain>
    </source>
</reference>
<dbReference type="AlphaFoldDB" id="A0A0F4YPV2"/>
<gene>
    <name evidence="1" type="ORF">T310_5849</name>
</gene>
<dbReference type="Proteomes" id="UP000053958">
    <property type="component" value="Unassembled WGS sequence"/>
</dbReference>
<protein>
    <submittedName>
        <fullName evidence="1">Uncharacterized protein</fullName>
    </submittedName>
</protein>
<evidence type="ECO:0000313" key="2">
    <source>
        <dbReference type="Proteomes" id="UP000053958"/>
    </source>
</evidence>
<sequence length="104" mass="11526">QAINARPGRARIAMRQAFFEQNGKLPIVQARHNTILLSVSCFFLHCYEGNPLSATLLSVSCDWSDLLTQHPHINMIGSVNRTGTRSGNISKEHRAIPGHMFTVA</sequence>
<evidence type="ECO:0000313" key="1">
    <source>
        <dbReference type="EMBL" id="KKA20120.1"/>
    </source>
</evidence>
<keyword evidence="2" id="KW-1185">Reference proteome</keyword>
<accession>A0A0F4YPV2</accession>
<name>A0A0F4YPV2_RASE3</name>
<dbReference type="GeneID" id="25318187"/>
<dbReference type="RefSeq" id="XP_013326732.1">
    <property type="nucleotide sequence ID" value="XM_013471278.1"/>
</dbReference>
<dbReference type="EMBL" id="LASV01000286">
    <property type="protein sequence ID" value="KKA20120.1"/>
    <property type="molecule type" value="Genomic_DNA"/>
</dbReference>
<proteinExistence type="predicted"/>